<protein>
    <recommendedName>
        <fullName evidence="3">DUF2927 domain-containing protein</fullName>
    </recommendedName>
</protein>
<dbReference type="Pfam" id="PF11150">
    <property type="entry name" value="DUF2927"/>
    <property type="match status" value="1"/>
</dbReference>
<evidence type="ECO:0000313" key="1">
    <source>
        <dbReference type="EMBL" id="SIS76249.1"/>
    </source>
</evidence>
<reference evidence="1 2" key="1">
    <citation type="submission" date="2017-01" db="EMBL/GenBank/DDBJ databases">
        <authorList>
            <person name="Mah S.A."/>
            <person name="Swanson W.J."/>
            <person name="Moy G.W."/>
            <person name="Vacquier V.D."/>
        </authorList>
    </citation>
    <scope>NUCLEOTIDE SEQUENCE [LARGE SCALE GENOMIC DNA]</scope>
    <source>
        <strain evidence="1 2">DSM 26375</strain>
    </source>
</reference>
<evidence type="ECO:0000313" key="2">
    <source>
        <dbReference type="Proteomes" id="UP000186141"/>
    </source>
</evidence>
<evidence type="ECO:0008006" key="3">
    <source>
        <dbReference type="Google" id="ProtNLM"/>
    </source>
</evidence>
<proteinExistence type="predicted"/>
<name>A0A1N7LR59_9RHOB</name>
<dbReference type="PROSITE" id="PS51257">
    <property type="entry name" value="PROKAR_LIPOPROTEIN"/>
    <property type="match status" value="1"/>
</dbReference>
<dbReference type="RefSeq" id="WP_076529334.1">
    <property type="nucleotide sequence ID" value="NZ_BMEH01000002.1"/>
</dbReference>
<keyword evidence="2" id="KW-1185">Reference proteome</keyword>
<accession>A0A1N7LR59</accession>
<dbReference type="InterPro" id="IPR021323">
    <property type="entry name" value="DUF2927"/>
</dbReference>
<gene>
    <name evidence="1" type="ORF">SAMN05421774_102112</name>
</gene>
<dbReference type="AlphaFoldDB" id="A0A1N7LR59"/>
<dbReference type="Proteomes" id="UP000186141">
    <property type="component" value="Unassembled WGS sequence"/>
</dbReference>
<organism evidence="1 2">
    <name type="scientific">Gemmobacter megaterium</name>
    <dbReference type="NCBI Taxonomy" id="1086013"/>
    <lineage>
        <taxon>Bacteria</taxon>
        <taxon>Pseudomonadati</taxon>
        <taxon>Pseudomonadota</taxon>
        <taxon>Alphaproteobacteria</taxon>
        <taxon>Rhodobacterales</taxon>
        <taxon>Paracoccaceae</taxon>
        <taxon>Gemmobacter</taxon>
    </lineage>
</organism>
<dbReference type="OrthoDB" id="7823193at2"/>
<sequence>MKRISAVACLALSACVTPQPTEVPQRRAIAAQVTPNMNAISTFAPQAVARVSRSNTSVAADFLDLSFRMESGRTIPVLSRFETPIRVALTGNVPATAARDASALLGRLRAEAGLDIALAQGDQANIVVQFLPRATMQAAVPNAACFVVPRVTSWDEFRAARGTSRIDWTTLTVRDRAAIFIPSDVAPQEARDCLHEELAQALGPLNDMYHLSDSVFNDDNFNAVLTGFDMLVLRTTYARELRSGMTRAEVAARLPSILPRLNPAGGGVSAGAGVQTPRDWISAVETALAPRSSDSARRAGAQRALAMAQAQGWTDNRRAFAHFLMGRLSMGSQIEQAVIHFAEAARFYAALPGGALHQAHVDMQMAAFALSSGQYDEVLRLTQRATPVVTREQNAAVLATLQMLRAEALSATGRGAEAQAARLDSLGWARYGFGSEAQVKARLSEVSALAARRTASR</sequence>
<dbReference type="EMBL" id="FTOT01000002">
    <property type="protein sequence ID" value="SIS76249.1"/>
    <property type="molecule type" value="Genomic_DNA"/>
</dbReference>
<dbReference type="STRING" id="1086013.SAMN05421774_102112"/>